<keyword evidence="3" id="KW-0326">Glycosidase</keyword>
<comment type="caution">
    <text evidence="4">The sequence shown here is derived from an EMBL/GenBank/DDBJ whole genome shotgun (WGS) entry which is preliminary data.</text>
</comment>
<dbReference type="InterPro" id="IPR002053">
    <property type="entry name" value="Glyco_hydro_25"/>
</dbReference>
<dbReference type="EMBL" id="BAABHB010000001">
    <property type="protein sequence ID" value="GAA4396925.1"/>
    <property type="molecule type" value="Genomic_DNA"/>
</dbReference>
<dbReference type="Pfam" id="PF01183">
    <property type="entry name" value="Glyco_hydro_25"/>
    <property type="match status" value="1"/>
</dbReference>
<dbReference type="InterPro" id="IPR017853">
    <property type="entry name" value="GH"/>
</dbReference>
<evidence type="ECO:0008006" key="6">
    <source>
        <dbReference type="Google" id="ProtNLM"/>
    </source>
</evidence>
<dbReference type="InterPro" id="IPR018077">
    <property type="entry name" value="Glyco_hydro_fam25_subgr"/>
</dbReference>
<comment type="similarity">
    <text evidence="1">Belongs to the glycosyl hydrolase 25 family.</text>
</comment>
<evidence type="ECO:0000256" key="2">
    <source>
        <dbReference type="ARBA" id="ARBA00022801"/>
    </source>
</evidence>
<dbReference type="SMART" id="SM00641">
    <property type="entry name" value="Glyco_25"/>
    <property type="match status" value="1"/>
</dbReference>
<proteinExistence type="inferred from homology"/>
<sequence>MGLLLLVLVWRGCRRDDKQWQYIKPYGIRLPLKYGIHGIDVSHHNRKIDWKRVSQMQAGGVRLQFAFMKATEGATHIDRQFARNWREAKAAGLLRGAYHFYHPRRDPKKQADNFIRQVKLQPGDLAPVLDFEIDRGVPAEELIDGLRIWLTQVEAHYGLRPIIYVNANFYKRYIAGNFDKYPLWIADYSNTQLSRYDTEKLVFWQHNKNGYVNGIQGFVDFNVFIPEPGKLNHLCL</sequence>
<organism evidence="4 5">
    <name type="scientific">Nibrella viscosa</name>
    <dbReference type="NCBI Taxonomy" id="1084524"/>
    <lineage>
        <taxon>Bacteria</taxon>
        <taxon>Pseudomonadati</taxon>
        <taxon>Bacteroidota</taxon>
        <taxon>Cytophagia</taxon>
        <taxon>Cytophagales</taxon>
        <taxon>Spirosomataceae</taxon>
        <taxon>Nibrella</taxon>
    </lineage>
</organism>
<evidence type="ECO:0000256" key="1">
    <source>
        <dbReference type="ARBA" id="ARBA00010646"/>
    </source>
</evidence>
<dbReference type="SUPFAM" id="SSF51445">
    <property type="entry name" value="(Trans)glycosidases"/>
    <property type="match status" value="1"/>
</dbReference>
<dbReference type="Proteomes" id="UP001500936">
    <property type="component" value="Unassembled WGS sequence"/>
</dbReference>
<dbReference type="PANTHER" id="PTHR34135:SF2">
    <property type="entry name" value="LYSOZYME"/>
    <property type="match status" value="1"/>
</dbReference>
<keyword evidence="2" id="KW-0378">Hydrolase</keyword>
<evidence type="ECO:0000256" key="3">
    <source>
        <dbReference type="ARBA" id="ARBA00023295"/>
    </source>
</evidence>
<dbReference type="Gene3D" id="3.20.20.80">
    <property type="entry name" value="Glycosidases"/>
    <property type="match status" value="1"/>
</dbReference>
<dbReference type="PANTHER" id="PTHR34135">
    <property type="entry name" value="LYSOZYME"/>
    <property type="match status" value="1"/>
</dbReference>
<name>A0ABP8JWS6_9BACT</name>
<dbReference type="PROSITE" id="PS51904">
    <property type="entry name" value="GLYCOSYL_HYDROL_F25_2"/>
    <property type="match status" value="1"/>
</dbReference>
<gene>
    <name evidence="4" type="ORF">GCM10023187_05600</name>
</gene>
<protein>
    <recommendedName>
        <fullName evidence="6">Lysozyme</fullName>
    </recommendedName>
</protein>
<evidence type="ECO:0000313" key="5">
    <source>
        <dbReference type="Proteomes" id="UP001500936"/>
    </source>
</evidence>
<reference evidence="5" key="1">
    <citation type="journal article" date="2019" name="Int. J. Syst. Evol. Microbiol.">
        <title>The Global Catalogue of Microorganisms (GCM) 10K type strain sequencing project: providing services to taxonomists for standard genome sequencing and annotation.</title>
        <authorList>
            <consortium name="The Broad Institute Genomics Platform"/>
            <consortium name="The Broad Institute Genome Sequencing Center for Infectious Disease"/>
            <person name="Wu L."/>
            <person name="Ma J."/>
        </authorList>
    </citation>
    <scope>NUCLEOTIDE SEQUENCE [LARGE SCALE GENOMIC DNA]</scope>
    <source>
        <strain evidence="5">JCM 17925</strain>
    </source>
</reference>
<accession>A0ABP8JWS6</accession>
<keyword evidence="5" id="KW-1185">Reference proteome</keyword>
<evidence type="ECO:0000313" key="4">
    <source>
        <dbReference type="EMBL" id="GAA4396925.1"/>
    </source>
</evidence>